<evidence type="ECO:0000256" key="1">
    <source>
        <dbReference type="SAM" id="MobiDB-lite"/>
    </source>
</evidence>
<dbReference type="EMBL" id="AMZH03010183">
    <property type="protein sequence ID" value="RRT55234.1"/>
    <property type="molecule type" value="Genomic_DNA"/>
</dbReference>
<name>A0A426YU34_ENSVE</name>
<sequence>IEIVEGGTTHGSGHEVLPLTLSFSFSLAATKLIPPAREDDASSSPHLWRSTREDNAGSGSLREGDARSGHEVLPLLLPLSLSFSFTLAAAKLIPPSSGQRQSKSTVIDLFWGDNEAKTAPINGTTR</sequence>
<comment type="caution">
    <text evidence="2">The sequence shown here is derived from an EMBL/GenBank/DDBJ whole genome shotgun (WGS) entry which is preliminary data.</text>
</comment>
<evidence type="ECO:0000313" key="3">
    <source>
        <dbReference type="Proteomes" id="UP000287651"/>
    </source>
</evidence>
<organism evidence="2 3">
    <name type="scientific">Ensete ventricosum</name>
    <name type="common">Abyssinian banana</name>
    <name type="synonym">Musa ensete</name>
    <dbReference type="NCBI Taxonomy" id="4639"/>
    <lineage>
        <taxon>Eukaryota</taxon>
        <taxon>Viridiplantae</taxon>
        <taxon>Streptophyta</taxon>
        <taxon>Embryophyta</taxon>
        <taxon>Tracheophyta</taxon>
        <taxon>Spermatophyta</taxon>
        <taxon>Magnoliopsida</taxon>
        <taxon>Liliopsida</taxon>
        <taxon>Zingiberales</taxon>
        <taxon>Musaceae</taxon>
        <taxon>Ensete</taxon>
    </lineage>
</organism>
<dbReference type="Proteomes" id="UP000287651">
    <property type="component" value="Unassembled WGS sequence"/>
</dbReference>
<dbReference type="AlphaFoldDB" id="A0A426YU34"/>
<evidence type="ECO:0000313" key="2">
    <source>
        <dbReference type="EMBL" id="RRT55234.1"/>
    </source>
</evidence>
<gene>
    <name evidence="2" type="ORF">B296_00022434</name>
</gene>
<feature type="non-terminal residue" evidence="2">
    <location>
        <position position="1"/>
    </location>
</feature>
<accession>A0A426YU34</accession>
<protein>
    <submittedName>
        <fullName evidence="2">Uncharacterized protein</fullName>
    </submittedName>
</protein>
<reference evidence="2 3" key="1">
    <citation type="journal article" date="2014" name="Agronomy (Basel)">
        <title>A Draft Genome Sequence for Ensete ventricosum, the Drought-Tolerant Tree Against Hunger.</title>
        <authorList>
            <person name="Harrison J."/>
            <person name="Moore K.A."/>
            <person name="Paszkiewicz K."/>
            <person name="Jones T."/>
            <person name="Grant M."/>
            <person name="Ambacheew D."/>
            <person name="Muzemil S."/>
            <person name="Studholme D.J."/>
        </authorList>
    </citation>
    <scope>NUCLEOTIDE SEQUENCE [LARGE SCALE GENOMIC DNA]</scope>
</reference>
<feature type="region of interest" description="Disordered" evidence="1">
    <location>
        <begin position="35"/>
        <end position="65"/>
    </location>
</feature>
<proteinExistence type="predicted"/>